<evidence type="ECO:0000256" key="5">
    <source>
        <dbReference type="ARBA" id="ARBA00023004"/>
    </source>
</evidence>
<dbReference type="PRINTS" id="PR00385">
    <property type="entry name" value="P450"/>
</dbReference>
<dbReference type="Gene3D" id="1.10.630.10">
    <property type="entry name" value="Cytochrome P450"/>
    <property type="match status" value="1"/>
</dbReference>
<dbReference type="Proteomes" id="UP001186944">
    <property type="component" value="Unassembled WGS sequence"/>
</dbReference>
<dbReference type="EMBL" id="VSWD01000012">
    <property type="protein sequence ID" value="KAK3086583.1"/>
    <property type="molecule type" value="Genomic_DNA"/>
</dbReference>
<evidence type="ECO:0000256" key="2">
    <source>
        <dbReference type="ARBA" id="ARBA00010617"/>
    </source>
</evidence>
<evidence type="ECO:0000256" key="6">
    <source>
        <dbReference type="ARBA" id="ARBA00023033"/>
    </source>
</evidence>
<dbReference type="GO" id="GO:0016712">
    <property type="term" value="F:oxidoreductase activity, acting on paired donors, with incorporation or reduction of molecular oxygen, reduced flavin or flavoprotein as one donor, and incorporation of one atom of oxygen"/>
    <property type="evidence" value="ECO:0007669"/>
    <property type="project" value="TreeGrafter"/>
</dbReference>
<dbReference type="GO" id="GO:0005737">
    <property type="term" value="C:cytoplasm"/>
    <property type="evidence" value="ECO:0007669"/>
    <property type="project" value="TreeGrafter"/>
</dbReference>
<dbReference type="PANTHER" id="PTHR24300">
    <property type="entry name" value="CYTOCHROME P450 508A4-RELATED"/>
    <property type="match status" value="1"/>
</dbReference>
<keyword evidence="9" id="KW-0175">Coiled coil</keyword>
<reference evidence="10" key="1">
    <citation type="submission" date="2019-08" db="EMBL/GenBank/DDBJ databases">
        <title>The improved chromosome-level genome for the pearl oyster Pinctada fucata martensii using PacBio sequencing and Hi-C.</title>
        <authorList>
            <person name="Zheng Z."/>
        </authorList>
    </citation>
    <scope>NUCLEOTIDE SEQUENCE</scope>
    <source>
        <strain evidence="10">ZZ-2019</strain>
        <tissue evidence="10">Adductor muscle</tissue>
    </source>
</reference>
<feature type="binding site" description="axial binding residue" evidence="7">
    <location>
        <position position="361"/>
    </location>
    <ligand>
        <name>heme</name>
        <dbReference type="ChEBI" id="CHEBI:30413"/>
    </ligand>
    <ligandPart>
        <name>Fe</name>
        <dbReference type="ChEBI" id="CHEBI:18248"/>
    </ligandPart>
</feature>
<evidence type="ECO:0000313" key="11">
    <source>
        <dbReference type="Proteomes" id="UP001186944"/>
    </source>
</evidence>
<dbReference type="PROSITE" id="PS00086">
    <property type="entry name" value="CYTOCHROME_P450"/>
    <property type="match status" value="1"/>
</dbReference>
<evidence type="ECO:0000256" key="9">
    <source>
        <dbReference type="SAM" id="Coils"/>
    </source>
</evidence>
<dbReference type="GO" id="GO:0006082">
    <property type="term" value="P:organic acid metabolic process"/>
    <property type="evidence" value="ECO:0007669"/>
    <property type="project" value="TreeGrafter"/>
</dbReference>
<gene>
    <name evidence="10" type="ORF">FSP39_020630</name>
</gene>
<evidence type="ECO:0000313" key="10">
    <source>
        <dbReference type="EMBL" id="KAK3086583.1"/>
    </source>
</evidence>
<dbReference type="SUPFAM" id="SSF48264">
    <property type="entry name" value="Cytochrome P450"/>
    <property type="match status" value="1"/>
</dbReference>
<dbReference type="PRINTS" id="PR00463">
    <property type="entry name" value="EP450I"/>
</dbReference>
<dbReference type="AlphaFoldDB" id="A0AA88XQ15"/>
<keyword evidence="5 7" id="KW-0408">Iron</keyword>
<evidence type="ECO:0000256" key="4">
    <source>
        <dbReference type="ARBA" id="ARBA00023002"/>
    </source>
</evidence>
<dbReference type="GO" id="GO:0005506">
    <property type="term" value="F:iron ion binding"/>
    <property type="evidence" value="ECO:0007669"/>
    <property type="project" value="InterPro"/>
</dbReference>
<comment type="caution">
    <text evidence="10">The sequence shown here is derived from an EMBL/GenBank/DDBJ whole genome shotgun (WGS) entry which is preliminary data.</text>
</comment>
<dbReference type="GO" id="GO:0008395">
    <property type="term" value="F:steroid hydroxylase activity"/>
    <property type="evidence" value="ECO:0007669"/>
    <property type="project" value="TreeGrafter"/>
</dbReference>
<evidence type="ECO:0000256" key="8">
    <source>
        <dbReference type="RuleBase" id="RU000461"/>
    </source>
</evidence>
<dbReference type="InterPro" id="IPR050182">
    <property type="entry name" value="Cytochrome_P450_fam2"/>
</dbReference>
<dbReference type="InterPro" id="IPR001128">
    <property type="entry name" value="Cyt_P450"/>
</dbReference>
<evidence type="ECO:0008006" key="12">
    <source>
        <dbReference type="Google" id="ProtNLM"/>
    </source>
</evidence>
<name>A0AA88XQ15_PINIB</name>
<dbReference type="InterPro" id="IPR002401">
    <property type="entry name" value="Cyt_P450_E_grp-I"/>
</dbReference>
<keyword evidence="11" id="KW-1185">Reference proteome</keyword>
<dbReference type="GO" id="GO:0006805">
    <property type="term" value="P:xenobiotic metabolic process"/>
    <property type="evidence" value="ECO:0007669"/>
    <property type="project" value="TreeGrafter"/>
</dbReference>
<keyword evidence="6 8" id="KW-0503">Monooxygenase</keyword>
<dbReference type="InterPro" id="IPR017972">
    <property type="entry name" value="Cyt_P450_CS"/>
</dbReference>
<keyword evidence="3 7" id="KW-0479">Metal-binding</keyword>
<keyword evidence="4 8" id="KW-0560">Oxidoreductase</keyword>
<evidence type="ECO:0000256" key="3">
    <source>
        <dbReference type="ARBA" id="ARBA00022723"/>
    </source>
</evidence>
<dbReference type="FunFam" id="1.10.630.10:FF:000036">
    <property type="entry name" value="CYtochrome P450 family"/>
    <property type="match status" value="1"/>
</dbReference>
<feature type="coiled-coil region" evidence="9">
    <location>
        <begin position="153"/>
        <end position="180"/>
    </location>
</feature>
<protein>
    <recommendedName>
        <fullName evidence="12">Cytochrome P450</fullName>
    </recommendedName>
</protein>
<organism evidence="10 11">
    <name type="scientific">Pinctada imbricata</name>
    <name type="common">Atlantic pearl-oyster</name>
    <name type="synonym">Pinctada martensii</name>
    <dbReference type="NCBI Taxonomy" id="66713"/>
    <lineage>
        <taxon>Eukaryota</taxon>
        <taxon>Metazoa</taxon>
        <taxon>Spiralia</taxon>
        <taxon>Lophotrochozoa</taxon>
        <taxon>Mollusca</taxon>
        <taxon>Bivalvia</taxon>
        <taxon>Autobranchia</taxon>
        <taxon>Pteriomorphia</taxon>
        <taxon>Pterioida</taxon>
        <taxon>Pterioidea</taxon>
        <taxon>Pteriidae</taxon>
        <taxon>Pinctada</taxon>
    </lineage>
</organism>
<evidence type="ECO:0000256" key="7">
    <source>
        <dbReference type="PIRSR" id="PIRSR602401-1"/>
    </source>
</evidence>
<proteinExistence type="inferred from homology"/>
<dbReference type="GO" id="GO:0020037">
    <property type="term" value="F:heme binding"/>
    <property type="evidence" value="ECO:0007669"/>
    <property type="project" value="InterPro"/>
</dbReference>
<dbReference type="Pfam" id="PF00067">
    <property type="entry name" value="p450"/>
    <property type="match status" value="1"/>
</dbReference>
<dbReference type="InterPro" id="IPR036396">
    <property type="entry name" value="Cyt_P450_sf"/>
</dbReference>
<comment type="similarity">
    <text evidence="2 8">Belongs to the cytochrome P450 family.</text>
</comment>
<dbReference type="PANTHER" id="PTHR24300:SF403">
    <property type="entry name" value="CYTOCHROME P450 306A1"/>
    <property type="match status" value="1"/>
</dbReference>
<evidence type="ECO:0000256" key="1">
    <source>
        <dbReference type="ARBA" id="ARBA00001971"/>
    </source>
</evidence>
<keyword evidence="7 8" id="KW-0349">Heme</keyword>
<sequence>MLNGSEAIKEIIVKHADAVSDRPYSSQLALVSDGLGIVGSSGSLWKEHRSFALKTLRSFGFGKRSLENQILEEIEIFSKEIVKMNGKPFDPRESLSVAISNIICSIVFGRRFEHTDERLHLILGLVNENFSKNNRFRTLGNMMPWVRHLPGDITGMKQRIENVKKIKKFLREQIQSHKQSFDGDNIRDFIDAYLAEQNHQMDNSDSTFTDDQLVQTLQDLFIAGSETTATTLRWAILFLTAHQDIQKKMRKEIDSMIGQSTTPSMEHKSKLQYCEAVINEVQRLGNIAPFAVPHGVRYDVTWKDYVIPEGATLMINLESVGFDPNTFPNPEKFDPDRFLDQDGNCIGQNRFMPFSLGRRVCLGESLARMEIFLFVISLVQNFEFHKENNQSQLTLQPIRGATRSPQPFKVRISPRN</sequence>
<accession>A0AA88XQ15</accession>
<comment type="cofactor">
    <cofactor evidence="1 7">
        <name>heme</name>
        <dbReference type="ChEBI" id="CHEBI:30413"/>
    </cofactor>
</comment>